<reference evidence="2 3" key="1">
    <citation type="submission" date="2020-08" db="EMBL/GenBank/DDBJ databases">
        <title>Genomic Encyclopedia of Archaeal and Bacterial Type Strains, Phase II (KMG-II): from individual species to whole genera.</title>
        <authorList>
            <person name="Goeker M."/>
        </authorList>
    </citation>
    <scope>NUCLEOTIDE SEQUENCE [LARGE SCALE GENOMIC DNA]</scope>
    <source>
        <strain evidence="2 3">DSM 23288</strain>
    </source>
</reference>
<dbReference type="SUPFAM" id="SSF51182">
    <property type="entry name" value="RmlC-like cupins"/>
    <property type="match status" value="2"/>
</dbReference>
<dbReference type="InterPro" id="IPR025979">
    <property type="entry name" value="ChrR-like_cupin_dom"/>
</dbReference>
<comment type="caution">
    <text evidence="2">The sequence shown here is derived from an EMBL/GenBank/DDBJ whole genome shotgun (WGS) entry which is preliminary data.</text>
</comment>
<feature type="domain" description="ChrR-like cupin" evidence="1">
    <location>
        <begin position="126"/>
        <end position="216"/>
    </location>
</feature>
<proteinExistence type="predicted"/>
<dbReference type="EMBL" id="JACHNU010000001">
    <property type="protein sequence ID" value="MBB4661386.1"/>
    <property type="molecule type" value="Genomic_DNA"/>
</dbReference>
<feature type="domain" description="ChrR-like cupin" evidence="1">
    <location>
        <begin position="12"/>
        <end position="104"/>
    </location>
</feature>
<keyword evidence="3" id="KW-1185">Reference proteome</keyword>
<dbReference type="InterPro" id="IPR014710">
    <property type="entry name" value="RmlC-like_jellyroll"/>
</dbReference>
<dbReference type="RefSeq" id="WP_183339507.1">
    <property type="nucleotide sequence ID" value="NZ_JACHNU010000001.1"/>
</dbReference>
<accession>A0A840I947</accession>
<sequence>MAKPVVRAHQRDIDELPWRQIAGGSGSFERVIALDEANGSATRFLKLEPGASLPAERLDRWEETYVLEGAFERDGVAYRAGSYICQRPGEARAATASADGALVFQLRDFNDVLDKESVAWTAEALEALPWERIPYRDDDFEQKVLSQGPSGSLTALGRIEAGARTTEPDLHDFDEEVLIFDGACSSHRGVYRAGTYTCMPAGAEDGPFVFDERLTCLEIKNYS</sequence>
<name>A0A840I947_9ACTN</name>
<gene>
    <name evidence="2" type="ORF">BDZ31_000959</name>
</gene>
<evidence type="ECO:0000259" key="1">
    <source>
        <dbReference type="Pfam" id="PF12973"/>
    </source>
</evidence>
<dbReference type="Gene3D" id="2.60.120.10">
    <property type="entry name" value="Jelly Rolls"/>
    <property type="match status" value="2"/>
</dbReference>
<evidence type="ECO:0000313" key="2">
    <source>
        <dbReference type="EMBL" id="MBB4661386.1"/>
    </source>
</evidence>
<dbReference type="InterPro" id="IPR011051">
    <property type="entry name" value="RmlC_Cupin_sf"/>
</dbReference>
<protein>
    <submittedName>
        <fullName evidence="2">Anti-sigma factor ChrR (Cupin superfamily)</fullName>
    </submittedName>
</protein>
<evidence type="ECO:0000313" key="3">
    <source>
        <dbReference type="Proteomes" id="UP000585272"/>
    </source>
</evidence>
<organism evidence="2 3">
    <name type="scientific">Conexibacter arvalis</name>
    <dbReference type="NCBI Taxonomy" id="912552"/>
    <lineage>
        <taxon>Bacteria</taxon>
        <taxon>Bacillati</taxon>
        <taxon>Actinomycetota</taxon>
        <taxon>Thermoleophilia</taxon>
        <taxon>Solirubrobacterales</taxon>
        <taxon>Conexibacteraceae</taxon>
        <taxon>Conexibacter</taxon>
    </lineage>
</organism>
<dbReference type="Pfam" id="PF12973">
    <property type="entry name" value="Cupin_7"/>
    <property type="match status" value="2"/>
</dbReference>
<dbReference type="AlphaFoldDB" id="A0A840I947"/>
<dbReference type="Proteomes" id="UP000585272">
    <property type="component" value="Unassembled WGS sequence"/>
</dbReference>